<evidence type="ECO:0000313" key="12">
    <source>
        <dbReference type="Proteomes" id="UP001064262"/>
    </source>
</evidence>
<dbReference type="Pfam" id="PF19040">
    <property type="entry name" value="SGNH"/>
    <property type="match status" value="1"/>
</dbReference>
<dbReference type="InterPro" id="IPR050879">
    <property type="entry name" value="Acyltransferase_3"/>
</dbReference>
<dbReference type="EMBL" id="JAODIM010000028">
    <property type="protein sequence ID" value="MCU5775937.1"/>
    <property type="molecule type" value="Genomic_DNA"/>
</dbReference>
<dbReference type="InterPro" id="IPR043968">
    <property type="entry name" value="SGNH"/>
</dbReference>
<evidence type="ECO:0000256" key="3">
    <source>
        <dbReference type="ARBA" id="ARBA00022679"/>
    </source>
</evidence>
<keyword evidence="5 8" id="KW-1133">Transmembrane helix</keyword>
<feature type="transmembrane region" description="Helical" evidence="8">
    <location>
        <begin position="299"/>
        <end position="319"/>
    </location>
</feature>
<evidence type="ECO:0000256" key="5">
    <source>
        <dbReference type="ARBA" id="ARBA00022989"/>
    </source>
</evidence>
<keyword evidence="12" id="KW-1185">Reference proteome</keyword>
<proteinExistence type="predicted"/>
<dbReference type="InterPro" id="IPR002656">
    <property type="entry name" value="Acyl_transf_3_dom"/>
</dbReference>
<dbReference type="RefSeq" id="WP_267141029.1">
    <property type="nucleotide sequence ID" value="NZ_JAODIM010000028.1"/>
</dbReference>
<dbReference type="Gene3D" id="3.40.50.1110">
    <property type="entry name" value="SGNH hydrolase"/>
    <property type="match status" value="1"/>
</dbReference>
<dbReference type="InterPro" id="IPR036514">
    <property type="entry name" value="SGNH_hydro_sf"/>
</dbReference>
<feature type="domain" description="SGNH" evidence="10">
    <location>
        <begin position="394"/>
        <end position="596"/>
    </location>
</feature>
<dbReference type="PANTHER" id="PTHR23028">
    <property type="entry name" value="ACETYLTRANSFERASE"/>
    <property type="match status" value="1"/>
</dbReference>
<keyword evidence="2" id="KW-1003">Cell membrane</keyword>
<sequence length="604" mass="69116">MFRLDINALRFLAVAGVVFFHFKFDFLPGGYAGVDVFFVISGYLMHEILSKKEITISSTIDFYQRRVKRIYPALLVMVIAYALVMVAISPPSVVREAFKEVAAALVFASNLYFWKETSGYFSSNSDAYFLLHTWSLGVEFQFYLMFPIVLWFIQKLKFSKQFILLAVSLISLALCLMIAEGHPKPNFYLLPFRAWELFIGAFASSLKFSNPYKKPTELISVAAIVAFFVFAQETPVWPNYTTLIPTFFTALILHANVNNERVLLKNTLFQKIGLWSYSIYLFHWPIVSIFYVQNIEYTLVNQIIGIILSVLLGFLSYTLVERRFTFSWIKVPVSASLFVALFFGLSSYSISSKWLSNDVIALDKMSQYISRIQFGSDPAQLCFLTSSSSVEDFNFEKCTQSESGKKNLLILGDSHAAQFSQALREQFHNYNIIQVTASQCPAIVNSKGDVFCTKLMHYALNDLVNSKKIDAAIVLSDWNNFYATNNLARDIPETYNLLAKKIEKVYFISQTKHFQPSVYRLLQIYGINADINDHREKGTDAVYQEINKIASQHNVKMIDIYDYGCTGGKCAFINSNHTPMFFDDNHFTYEWTKEIAAKVFANYL</sequence>
<name>A0A9J6PCN5_9GAMM</name>
<evidence type="ECO:0000256" key="6">
    <source>
        <dbReference type="ARBA" id="ARBA00023136"/>
    </source>
</evidence>
<feature type="transmembrane region" description="Helical" evidence="8">
    <location>
        <begin position="331"/>
        <end position="350"/>
    </location>
</feature>
<keyword evidence="4 8" id="KW-0812">Transmembrane</keyword>
<evidence type="ECO:0000256" key="4">
    <source>
        <dbReference type="ARBA" id="ARBA00022692"/>
    </source>
</evidence>
<comment type="subcellular location">
    <subcellularLocation>
        <location evidence="1">Cell membrane</location>
        <topology evidence="1">Multi-pass membrane protein</topology>
    </subcellularLocation>
</comment>
<feature type="transmembrane region" description="Helical" evidence="8">
    <location>
        <begin position="7"/>
        <end position="24"/>
    </location>
</feature>
<feature type="transmembrane region" description="Helical" evidence="8">
    <location>
        <begin position="162"/>
        <end position="179"/>
    </location>
</feature>
<reference evidence="11" key="1">
    <citation type="submission" date="2022-09" db="EMBL/GenBank/DDBJ databases">
        <title>Winslowiella arboricola sp. nov., isolated from bleeding cankers on broadleaf hosts.</title>
        <authorList>
            <person name="Brady C."/>
            <person name="Kaur S."/>
            <person name="Crampton B."/>
            <person name="Maddock D."/>
            <person name="Arnold D."/>
            <person name="Denman S."/>
        </authorList>
    </citation>
    <scope>NUCLEOTIDE SEQUENCE</scope>
    <source>
        <strain evidence="11">BAC 15a-03b</strain>
    </source>
</reference>
<comment type="caution">
    <text evidence="11">The sequence shown here is derived from an EMBL/GenBank/DDBJ whole genome shotgun (WGS) entry which is preliminary data.</text>
</comment>
<dbReference type="Proteomes" id="UP001064262">
    <property type="component" value="Unassembled WGS sequence"/>
</dbReference>
<dbReference type="SUPFAM" id="SSF52266">
    <property type="entry name" value="SGNH hydrolase"/>
    <property type="match status" value="1"/>
</dbReference>
<organism evidence="11 12">
    <name type="scientific">Winslowiella arboricola</name>
    <dbReference type="NCBI Taxonomy" id="2978220"/>
    <lineage>
        <taxon>Bacteria</taxon>
        <taxon>Pseudomonadati</taxon>
        <taxon>Pseudomonadota</taxon>
        <taxon>Gammaproteobacteria</taxon>
        <taxon>Enterobacterales</taxon>
        <taxon>Erwiniaceae</taxon>
        <taxon>Winslowiella</taxon>
    </lineage>
</organism>
<feature type="transmembrane region" description="Helical" evidence="8">
    <location>
        <begin position="70"/>
        <end position="88"/>
    </location>
</feature>
<dbReference type="GO" id="GO:0016747">
    <property type="term" value="F:acyltransferase activity, transferring groups other than amino-acyl groups"/>
    <property type="evidence" value="ECO:0007669"/>
    <property type="project" value="InterPro"/>
</dbReference>
<dbReference type="AlphaFoldDB" id="A0A9J6PCN5"/>
<feature type="domain" description="Acyltransferase 3" evidence="9">
    <location>
        <begin position="5"/>
        <end position="317"/>
    </location>
</feature>
<evidence type="ECO:0000256" key="1">
    <source>
        <dbReference type="ARBA" id="ARBA00004651"/>
    </source>
</evidence>
<evidence type="ECO:0000313" key="11">
    <source>
        <dbReference type="EMBL" id="MCU5775937.1"/>
    </source>
</evidence>
<feature type="transmembrane region" description="Helical" evidence="8">
    <location>
        <begin position="30"/>
        <end position="49"/>
    </location>
</feature>
<dbReference type="GO" id="GO:0005886">
    <property type="term" value="C:plasma membrane"/>
    <property type="evidence" value="ECO:0007669"/>
    <property type="project" value="UniProtKB-SubCell"/>
</dbReference>
<feature type="transmembrane region" description="Helical" evidence="8">
    <location>
        <begin position="237"/>
        <end position="253"/>
    </location>
</feature>
<feature type="transmembrane region" description="Helical" evidence="8">
    <location>
        <begin position="274"/>
        <end position="293"/>
    </location>
</feature>
<dbReference type="Pfam" id="PF01757">
    <property type="entry name" value="Acyl_transf_3"/>
    <property type="match status" value="1"/>
</dbReference>
<dbReference type="GO" id="GO:0016788">
    <property type="term" value="F:hydrolase activity, acting on ester bonds"/>
    <property type="evidence" value="ECO:0007669"/>
    <property type="project" value="UniProtKB-ARBA"/>
</dbReference>
<dbReference type="PANTHER" id="PTHR23028:SF53">
    <property type="entry name" value="ACYL_TRANSF_3 DOMAIN-CONTAINING PROTEIN"/>
    <property type="match status" value="1"/>
</dbReference>
<dbReference type="GO" id="GO:0009103">
    <property type="term" value="P:lipopolysaccharide biosynthetic process"/>
    <property type="evidence" value="ECO:0007669"/>
    <property type="project" value="TreeGrafter"/>
</dbReference>
<evidence type="ECO:0000259" key="9">
    <source>
        <dbReference type="Pfam" id="PF01757"/>
    </source>
</evidence>
<evidence type="ECO:0000259" key="10">
    <source>
        <dbReference type="Pfam" id="PF19040"/>
    </source>
</evidence>
<protein>
    <submittedName>
        <fullName evidence="11">Acyltransferase</fullName>
    </submittedName>
</protein>
<keyword evidence="7 11" id="KW-0012">Acyltransferase</keyword>
<evidence type="ECO:0000256" key="8">
    <source>
        <dbReference type="SAM" id="Phobius"/>
    </source>
</evidence>
<evidence type="ECO:0000256" key="7">
    <source>
        <dbReference type="ARBA" id="ARBA00023315"/>
    </source>
</evidence>
<feature type="transmembrane region" description="Helical" evidence="8">
    <location>
        <begin position="129"/>
        <end position="153"/>
    </location>
</feature>
<evidence type="ECO:0000256" key="2">
    <source>
        <dbReference type="ARBA" id="ARBA00022475"/>
    </source>
</evidence>
<gene>
    <name evidence="11" type="ORF">N5923_00300</name>
</gene>
<keyword evidence="6 8" id="KW-0472">Membrane</keyword>
<accession>A0A9J6PCN5</accession>
<keyword evidence="3" id="KW-0808">Transferase</keyword>